<protein>
    <recommendedName>
        <fullName evidence="2">Rho-GAP domain-containing protein</fullName>
    </recommendedName>
</protein>
<feature type="non-terminal residue" evidence="3">
    <location>
        <position position="129"/>
    </location>
</feature>
<dbReference type="Pfam" id="PF00620">
    <property type="entry name" value="RhoGAP"/>
    <property type="match status" value="1"/>
</dbReference>
<accession>A0A1V9Y279</accession>
<keyword evidence="4" id="KW-1185">Reference proteome</keyword>
<dbReference type="EMBL" id="MNPL01000625">
    <property type="protein sequence ID" value="OQR79839.1"/>
    <property type="molecule type" value="Genomic_DNA"/>
</dbReference>
<evidence type="ECO:0000313" key="3">
    <source>
        <dbReference type="EMBL" id="OQR79839.1"/>
    </source>
</evidence>
<dbReference type="InParanoid" id="A0A1V9Y279"/>
<evidence type="ECO:0000256" key="1">
    <source>
        <dbReference type="SAM" id="MobiDB-lite"/>
    </source>
</evidence>
<dbReference type="SUPFAM" id="SSF48350">
    <property type="entry name" value="GTPase activation domain, GAP"/>
    <property type="match status" value="1"/>
</dbReference>
<comment type="caution">
    <text evidence="3">The sequence shown here is derived from an EMBL/GenBank/DDBJ whole genome shotgun (WGS) entry which is preliminary data.</text>
</comment>
<organism evidence="3 4">
    <name type="scientific">Tropilaelaps mercedesae</name>
    <dbReference type="NCBI Taxonomy" id="418985"/>
    <lineage>
        <taxon>Eukaryota</taxon>
        <taxon>Metazoa</taxon>
        <taxon>Ecdysozoa</taxon>
        <taxon>Arthropoda</taxon>
        <taxon>Chelicerata</taxon>
        <taxon>Arachnida</taxon>
        <taxon>Acari</taxon>
        <taxon>Parasitiformes</taxon>
        <taxon>Mesostigmata</taxon>
        <taxon>Gamasina</taxon>
        <taxon>Dermanyssoidea</taxon>
        <taxon>Laelapidae</taxon>
        <taxon>Tropilaelaps</taxon>
    </lineage>
</organism>
<dbReference type="GO" id="GO:0007165">
    <property type="term" value="P:signal transduction"/>
    <property type="evidence" value="ECO:0007669"/>
    <property type="project" value="InterPro"/>
</dbReference>
<dbReference type="Proteomes" id="UP000192247">
    <property type="component" value="Unassembled WGS sequence"/>
</dbReference>
<evidence type="ECO:0000259" key="2">
    <source>
        <dbReference type="Pfam" id="PF00620"/>
    </source>
</evidence>
<gene>
    <name evidence="3" type="ORF">BIW11_05454</name>
</gene>
<dbReference type="InterPro" id="IPR008936">
    <property type="entry name" value="Rho_GTPase_activation_prot"/>
</dbReference>
<evidence type="ECO:0000313" key="4">
    <source>
        <dbReference type="Proteomes" id="UP000192247"/>
    </source>
</evidence>
<feature type="region of interest" description="Disordered" evidence="1">
    <location>
        <begin position="20"/>
        <end position="46"/>
    </location>
</feature>
<proteinExistence type="predicted"/>
<feature type="compositionally biased region" description="Low complexity" evidence="1">
    <location>
        <begin position="27"/>
        <end position="38"/>
    </location>
</feature>
<name>A0A1V9Y279_9ACAR</name>
<dbReference type="AlphaFoldDB" id="A0A1V9Y279"/>
<feature type="domain" description="Rho-GAP" evidence="2">
    <location>
        <begin position="75"/>
        <end position="129"/>
    </location>
</feature>
<reference evidence="3 4" key="1">
    <citation type="journal article" date="2017" name="Gigascience">
        <title>Draft genome of the honey bee ectoparasitic mite, Tropilaelaps mercedesae, is shaped by the parasitic life history.</title>
        <authorList>
            <person name="Dong X."/>
            <person name="Armstrong S.D."/>
            <person name="Xia D."/>
            <person name="Makepeace B.L."/>
            <person name="Darby A.C."/>
            <person name="Kadowaki T."/>
        </authorList>
    </citation>
    <scope>NUCLEOTIDE SEQUENCE [LARGE SCALE GENOMIC DNA]</scope>
    <source>
        <strain evidence="3">Wuxi-XJTLU</strain>
    </source>
</reference>
<dbReference type="Gene3D" id="1.10.555.10">
    <property type="entry name" value="Rho GTPase activation protein"/>
    <property type="match status" value="1"/>
</dbReference>
<dbReference type="InterPro" id="IPR000198">
    <property type="entry name" value="RhoGAP_dom"/>
</dbReference>
<sequence length="129" mass="14281">MGDKRRAAWGLTYSSEDCIGRRRRAQSGGADPSSSAAPDSDDEFDLPELEVAENVEPEPADPDAIIDSDKESALLAAEEAKDKETIKNIILEQRTCYKQTLASLMLHLHEVAKHSKQNMMTPSHLVKIF</sequence>